<protein>
    <submittedName>
        <fullName evidence="2">Uncharacterized protein</fullName>
    </submittedName>
</protein>
<dbReference type="EMBL" id="JACYTQ010000005">
    <property type="protein sequence ID" value="MBD8489939.1"/>
    <property type="molecule type" value="Genomic_DNA"/>
</dbReference>
<reference evidence="2 3" key="1">
    <citation type="submission" date="2020-09" db="EMBL/GenBank/DDBJ databases">
        <title>Echinicola sp. CAU 1574 isolated from sand of Sido Beach.</title>
        <authorList>
            <person name="Kim W."/>
        </authorList>
    </citation>
    <scope>NUCLEOTIDE SEQUENCE [LARGE SCALE GENOMIC DNA]</scope>
    <source>
        <strain evidence="2 3">CAU 1574</strain>
    </source>
</reference>
<evidence type="ECO:0000256" key="1">
    <source>
        <dbReference type="SAM" id="MobiDB-lite"/>
    </source>
</evidence>
<proteinExistence type="predicted"/>
<keyword evidence="3" id="KW-1185">Reference proteome</keyword>
<organism evidence="2 3">
    <name type="scientific">Echinicola arenosa</name>
    <dbReference type="NCBI Taxonomy" id="2774144"/>
    <lineage>
        <taxon>Bacteria</taxon>
        <taxon>Pseudomonadati</taxon>
        <taxon>Bacteroidota</taxon>
        <taxon>Cytophagia</taxon>
        <taxon>Cytophagales</taxon>
        <taxon>Cyclobacteriaceae</taxon>
        <taxon>Echinicola</taxon>
    </lineage>
</organism>
<gene>
    <name evidence="2" type="ORF">IFO69_14375</name>
</gene>
<accession>A0ABR9AN28</accession>
<dbReference type="Proteomes" id="UP000647133">
    <property type="component" value="Unassembled WGS sequence"/>
</dbReference>
<feature type="region of interest" description="Disordered" evidence="1">
    <location>
        <begin position="1"/>
        <end position="22"/>
    </location>
</feature>
<name>A0ABR9AN28_9BACT</name>
<evidence type="ECO:0000313" key="2">
    <source>
        <dbReference type="EMBL" id="MBD8489939.1"/>
    </source>
</evidence>
<comment type="caution">
    <text evidence="2">The sequence shown here is derived from an EMBL/GenBank/DDBJ whole genome shotgun (WGS) entry which is preliminary data.</text>
</comment>
<evidence type="ECO:0000313" key="3">
    <source>
        <dbReference type="Proteomes" id="UP000647133"/>
    </source>
</evidence>
<sequence length="378" mass="41616">MSSNFQAMAQRPPTGGSAPIESEDKGINPVVFIVGGIAVGAASYAIVKSKGAKIPVAAYLPEYLLTHNILPTSDALNLMYKLNPSLNNQQEIPKKSKLKLPEFPVLDEEIRPALISGDEVALATDLNREMDQFETSKEALEKLEAAGNMASVQVITNQVNQQLTTAGWKDLTSRTIFDQMVYDLLRVFNQTLDEVVLAKSADQKQLMLMQSISDNLTELLNDVRTLSLNHDFPVDLNKNLIFLASVEEVSVRKVKVSNSVEASSVVEGISKDFAFAVYKINEAGELITKGPEVEGKYKVKYVLPALKDIPSAYHTLRDPATYAVAALPPAKMYIIVEDFSGIPVSIQDPLIDFKVVFKNPQLINEDEMIIVPLYLSND</sequence>